<evidence type="ECO:0000256" key="4">
    <source>
        <dbReference type="ARBA" id="ARBA00022729"/>
    </source>
</evidence>
<evidence type="ECO:0000259" key="8">
    <source>
        <dbReference type="Pfam" id="PF00884"/>
    </source>
</evidence>
<dbReference type="PANTHER" id="PTHR42693">
    <property type="entry name" value="ARYLSULFATASE FAMILY MEMBER"/>
    <property type="match status" value="1"/>
</dbReference>
<dbReference type="STRING" id="575540.Isop_2009"/>
<evidence type="ECO:0000256" key="1">
    <source>
        <dbReference type="ARBA" id="ARBA00001913"/>
    </source>
</evidence>
<keyword evidence="10" id="KW-1185">Reference proteome</keyword>
<feature type="region of interest" description="Disordered" evidence="7">
    <location>
        <begin position="176"/>
        <end position="203"/>
    </location>
</feature>
<evidence type="ECO:0000256" key="2">
    <source>
        <dbReference type="ARBA" id="ARBA00008779"/>
    </source>
</evidence>
<comment type="cofactor">
    <cofactor evidence="1">
        <name>Ca(2+)</name>
        <dbReference type="ChEBI" id="CHEBI:29108"/>
    </cofactor>
</comment>
<evidence type="ECO:0000256" key="6">
    <source>
        <dbReference type="ARBA" id="ARBA00022837"/>
    </source>
</evidence>
<accession>E8R370</accession>
<sequence length="502" mass="55696">MTTIIPLGQWCRMQPMRAGATMVLLALGGLVGATHALCGGTPPHLEDRPPNFVILVADDLGWSDLACYGHPFHETPNLDALAAGGARFTAAYAAAPVCSPTRASIQTGRHPARYGLTAHIPGHWRPFEKLAEPPPAQALPLEAETLGERLKAHGYRTGYFGKWHLGGNGFGPTDQGYDEALEFSSHNYPPGQQAKPDQPRRRGPEVLADKAVDFINRQDDRPFLLQVHYFAVHIPLQADPRLEAKYRAKPQVEGRPPARPDYAALLEEMDTSIGRILNALNQRGLDSNTWVVFLSDNGGLERESGGWPGTSNRPLRDQKGTLYEGGIRIPMIARIPGLTKPGTVVETPVVTHDLAPTLLAAAHPSTHTHPPDRFDGLDLRPWIGRPETAPPDRALYWHYPHYHTGRPSGAIQRDGYKLIEFFETGTVELYNLANDLGETHDLAAQPDHAERRQQLLSELRFWRHQVNAQMPQRNPAYDPDKANQWWSRVKVEPVEPPGAYRP</sequence>
<dbReference type="PANTHER" id="PTHR42693:SF42">
    <property type="entry name" value="ARYLSULFATASE G"/>
    <property type="match status" value="1"/>
</dbReference>
<comment type="similarity">
    <text evidence="2">Belongs to the sulfatase family.</text>
</comment>
<organism evidence="9 10">
    <name type="scientific">Isosphaera pallida (strain ATCC 43644 / DSM 9630 / IS1B)</name>
    <dbReference type="NCBI Taxonomy" id="575540"/>
    <lineage>
        <taxon>Bacteria</taxon>
        <taxon>Pseudomonadati</taxon>
        <taxon>Planctomycetota</taxon>
        <taxon>Planctomycetia</taxon>
        <taxon>Isosphaerales</taxon>
        <taxon>Isosphaeraceae</taxon>
        <taxon>Isosphaera</taxon>
    </lineage>
</organism>
<protein>
    <submittedName>
        <fullName evidence="9">Sulfatase</fullName>
    </submittedName>
</protein>
<dbReference type="InterPro" id="IPR017850">
    <property type="entry name" value="Alkaline_phosphatase_core_sf"/>
</dbReference>
<evidence type="ECO:0000313" key="9">
    <source>
        <dbReference type="EMBL" id="ADV62589.1"/>
    </source>
</evidence>
<reference key="1">
    <citation type="submission" date="2010-11" db="EMBL/GenBank/DDBJ databases">
        <title>The complete sequence of chromosome of Isophaera pallida ATCC 43644.</title>
        <authorList>
            <consortium name="US DOE Joint Genome Institute (JGI-PGF)"/>
            <person name="Lucas S."/>
            <person name="Copeland A."/>
            <person name="Lapidus A."/>
            <person name="Bruce D."/>
            <person name="Goodwin L."/>
            <person name="Pitluck S."/>
            <person name="Kyrpides N."/>
            <person name="Mavromatis K."/>
            <person name="Pagani I."/>
            <person name="Ivanova N."/>
            <person name="Saunders E."/>
            <person name="Brettin T."/>
            <person name="Detter J.C."/>
            <person name="Han C."/>
            <person name="Tapia R."/>
            <person name="Land M."/>
            <person name="Hauser L."/>
            <person name="Markowitz V."/>
            <person name="Cheng J.-F."/>
            <person name="Hugenholtz P."/>
            <person name="Woyke T."/>
            <person name="Wu D."/>
            <person name="Eisen J.A."/>
        </authorList>
    </citation>
    <scope>NUCLEOTIDE SEQUENCE</scope>
    <source>
        <strain>ATCC 43644</strain>
    </source>
</reference>
<reference evidence="9 10" key="2">
    <citation type="journal article" date="2011" name="Stand. Genomic Sci.">
        <title>Complete genome sequence of Isosphaera pallida type strain (IS1B).</title>
        <authorList>
            <consortium name="US DOE Joint Genome Institute (JGI-PGF)"/>
            <person name="Goker M."/>
            <person name="Cleland D."/>
            <person name="Saunders E."/>
            <person name="Lapidus A."/>
            <person name="Nolan M."/>
            <person name="Lucas S."/>
            <person name="Hammon N."/>
            <person name="Deshpande S."/>
            <person name="Cheng J.F."/>
            <person name="Tapia R."/>
            <person name="Han C."/>
            <person name="Goodwin L."/>
            <person name="Pitluck S."/>
            <person name="Liolios K."/>
            <person name="Pagani I."/>
            <person name="Ivanova N."/>
            <person name="Mavromatis K."/>
            <person name="Pati A."/>
            <person name="Chen A."/>
            <person name="Palaniappan K."/>
            <person name="Land M."/>
            <person name="Hauser L."/>
            <person name="Chang Y.J."/>
            <person name="Jeffries C.D."/>
            <person name="Detter J.C."/>
            <person name="Beck B."/>
            <person name="Woyke T."/>
            <person name="Bristow J."/>
            <person name="Eisen J.A."/>
            <person name="Markowitz V."/>
            <person name="Hugenholtz P."/>
            <person name="Kyrpides N.C."/>
            <person name="Klenk H.P."/>
        </authorList>
    </citation>
    <scope>NUCLEOTIDE SEQUENCE [LARGE SCALE GENOMIC DNA]</scope>
    <source>
        <strain evidence="10">ATCC 43644 / DSM 9630 / IS1B</strain>
    </source>
</reference>
<proteinExistence type="inferred from homology"/>
<dbReference type="FunCoup" id="E8R370">
    <property type="interactions" value="52"/>
</dbReference>
<dbReference type="RefSeq" id="WP_013564877.1">
    <property type="nucleotide sequence ID" value="NC_014962.1"/>
</dbReference>
<dbReference type="Gene3D" id="3.40.720.10">
    <property type="entry name" value="Alkaline Phosphatase, subunit A"/>
    <property type="match status" value="2"/>
</dbReference>
<dbReference type="OrthoDB" id="9783154at2"/>
<dbReference type="AlphaFoldDB" id="E8R370"/>
<gene>
    <name evidence="9" type="ordered locus">Isop_2009</name>
</gene>
<dbReference type="GO" id="GO:0046872">
    <property type="term" value="F:metal ion binding"/>
    <property type="evidence" value="ECO:0007669"/>
    <property type="project" value="UniProtKB-KW"/>
</dbReference>
<dbReference type="HOGENOM" id="CLU_006332_10_4_0"/>
<evidence type="ECO:0000313" key="10">
    <source>
        <dbReference type="Proteomes" id="UP000008631"/>
    </source>
</evidence>
<keyword evidence="6" id="KW-0106">Calcium</keyword>
<dbReference type="KEGG" id="ipa:Isop_2009"/>
<dbReference type="EMBL" id="CP002353">
    <property type="protein sequence ID" value="ADV62589.1"/>
    <property type="molecule type" value="Genomic_DNA"/>
</dbReference>
<keyword evidence="4" id="KW-0732">Signal</keyword>
<evidence type="ECO:0000256" key="7">
    <source>
        <dbReference type="SAM" id="MobiDB-lite"/>
    </source>
</evidence>
<evidence type="ECO:0000256" key="5">
    <source>
        <dbReference type="ARBA" id="ARBA00022801"/>
    </source>
</evidence>
<keyword evidence="3" id="KW-0479">Metal-binding</keyword>
<name>E8R370_ISOPI</name>
<dbReference type="eggNOG" id="COG3119">
    <property type="taxonomic scope" value="Bacteria"/>
</dbReference>
<evidence type="ECO:0000256" key="3">
    <source>
        <dbReference type="ARBA" id="ARBA00022723"/>
    </source>
</evidence>
<dbReference type="CDD" id="cd16144">
    <property type="entry name" value="ARS_like"/>
    <property type="match status" value="1"/>
</dbReference>
<dbReference type="InterPro" id="IPR000917">
    <property type="entry name" value="Sulfatase_N"/>
</dbReference>
<dbReference type="InParanoid" id="E8R370"/>
<dbReference type="Pfam" id="PF00884">
    <property type="entry name" value="Sulfatase"/>
    <property type="match status" value="1"/>
</dbReference>
<dbReference type="Proteomes" id="UP000008631">
    <property type="component" value="Chromosome"/>
</dbReference>
<dbReference type="SUPFAM" id="SSF53649">
    <property type="entry name" value="Alkaline phosphatase-like"/>
    <property type="match status" value="1"/>
</dbReference>
<feature type="domain" description="Sulfatase N-terminal" evidence="8">
    <location>
        <begin position="50"/>
        <end position="362"/>
    </location>
</feature>
<dbReference type="GO" id="GO:0004065">
    <property type="term" value="F:arylsulfatase activity"/>
    <property type="evidence" value="ECO:0007669"/>
    <property type="project" value="TreeGrafter"/>
</dbReference>
<dbReference type="InterPro" id="IPR050738">
    <property type="entry name" value="Sulfatase"/>
</dbReference>
<keyword evidence="5" id="KW-0378">Hydrolase</keyword>